<comment type="caution">
    <text evidence="2">The sequence shown here is derived from an EMBL/GenBank/DDBJ whole genome shotgun (WGS) entry which is preliminary data.</text>
</comment>
<dbReference type="AlphaFoldDB" id="A0A1Y2DC23"/>
<protein>
    <submittedName>
        <fullName evidence="2">Uncharacterized protein</fullName>
    </submittedName>
</protein>
<feature type="region of interest" description="Disordered" evidence="1">
    <location>
        <begin position="84"/>
        <end position="114"/>
    </location>
</feature>
<gene>
    <name evidence="2" type="ORF">BCR38DRAFT_450848</name>
</gene>
<evidence type="ECO:0000313" key="2">
    <source>
        <dbReference type="EMBL" id="ORY56666.1"/>
    </source>
</evidence>
<keyword evidence="3" id="KW-1185">Reference proteome</keyword>
<feature type="non-terminal residue" evidence="2">
    <location>
        <position position="330"/>
    </location>
</feature>
<name>A0A1Y2DC23_9PEZI</name>
<organism evidence="2 3">
    <name type="scientific">Pseudomassariella vexata</name>
    <dbReference type="NCBI Taxonomy" id="1141098"/>
    <lineage>
        <taxon>Eukaryota</taxon>
        <taxon>Fungi</taxon>
        <taxon>Dikarya</taxon>
        <taxon>Ascomycota</taxon>
        <taxon>Pezizomycotina</taxon>
        <taxon>Sordariomycetes</taxon>
        <taxon>Xylariomycetidae</taxon>
        <taxon>Amphisphaeriales</taxon>
        <taxon>Pseudomassariaceae</taxon>
        <taxon>Pseudomassariella</taxon>
    </lineage>
</organism>
<feature type="compositionally biased region" description="Polar residues" evidence="1">
    <location>
        <begin position="85"/>
        <end position="105"/>
    </location>
</feature>
<feature type="compositionally biased region" description="Basic and acidic residues" evidence="1">
    <location>
        <begin position="1"/>
        <end position="28"/>
    </location>
</feature>
<dbReference type="GeneID" id="63777628"/>
<evidence type="ECO:0000313" key="3">
    <source>
        <dbReference type="Proteomes" id="UP000193689"/>
    </source>
</evidence>
<dbReference type="EMBL" id="MCFJ01000022">
    <property type="protein sequence ID" value="ORY56666.1"/>
    <property type="molecule type" value="Genomic_DNA"/>
</dbReference>
<dbReference type="InParanoid" id="A0A1Y2DC23"/>
<feature type="compositionally biased region" description="Polar residues" evidence="1">
    <location>
        <begin position="48"/>
        <end position="57"/>
    </location>
</feature>
<dbReference type="RefSeq" id="XP_040710245.1">
    <property type="nucleotide sequence ID" value="XM_040861416.1"/>
</dbReference>
<feature type="region of interest" description="Disordered" evidence="1">
    <location>
        <begin position="1"/>
        <end position="57"/>
    </location>
</feature>
<accession>A0A1Y2DC23</accession>
<evidence type="ECO:0000256" key="1">
    <source>
        <dbReference type="SAM" id="MobiDB-lite"/>
    </source>
</evidence>
<reference evidence="2 3" key="1">
    <citation type="submission" date="2016-07" db="EMBL/GenBank/DDBJ databases">
        <title>Pervasive Adenine N6-methylation of Active Genes in Fungi.</title>
        <authorList>
            <consortium name="DOE Joint Genome Institute"/>
            <person name="Mondo S.J."/>
            <person name="Dannebaum R.O."/>
            <person name="Kuo R.C."/>
            <person name="Labutti K."/>
            <person name="Haridas S."/>
            <person name="Kuo A."/>
            <person name="Salamov A."/>
            <person name="Ahrendt S.R."/>
            <person name="Lipzen A."/>
            <person name="Sullivan W."/>
            <person name="Andreopoulos W.B."/>
            <person name="Clum A."/>
            <person name="Lindquist E."/>
            <person name="Daum C."/>
            <person name="Ramamoorthy G.K."/>
            <person name="Gryganskyi A."/>
            <person name="Culley D."/>
            <person name="Magnuson J.K."/>
            <person name="James T.Y."/>
            <person name="O'Malley M.A."/>
            <person name="Stajich J.E."/>
            <person name="Spatafora J.W."/>
            <person name="Visel A."/>
            <person name="Grigoriev I.V."/>
        </authorList>
    </citation>
    <scope>NUCLEOTIDE SEQUENCE [LARGE SCALE GENOMIC DNA]</scope>
    <source>
        <strain evidence="2 3">CBS 129021</strain>
    </source>
</reference>
<dbReference type="STRING" id="1141098.A0A1Y2DC23"/>
<proteinExistence type="predicted"/>
<dbReference type="OrthoDB" id="5337545at2759"/>
<sequence length="330" mass="35760">MGEEKPQSKGEGHGQSKGKGKETAKESSSDLSAGGTGQYGATADDSQRTTGTMVSRIANSASSLTNSLISNPSNANHIGQVLPTRKTQSSSDGFQLSAGETSSYVPQAAPNVPGNTFKSTYVEDYITQEEASFSAFLDERSDLEPTHSSAAHQELAAIAVNRTSQASYAGPSTDFSRTDGMEVVKLLDTGYDEVMQQEPELPLSAAQASSIRRALFGDAGLVRQAIEPAVWESLLNFFPEYLSNGSSDWDYNELQQHLGTPDVAAVRKMWVEQWQDVLSSYTDEVWGDLGALVREAREEVQSLSEQQQGMVPSEMKALRRLRQVLAHIRG</sequence>
<dbReference type="Proteomes" id="UP000193689">
    <property type="component" value="Unassembled WGS sequence"/>
</dbReference>